<feature type="compositionally biased region" description="Polar residues" evidence="11">
    <location>
        <begin position="400"/>
        <end position="413"/>
    </location>
</feature>
<feature type="compositionally biased region" description="Basic and acidic residues" evidence="11">
    <location>
        <begin position="989"/>
        <end position="998"/>
    </location>
</feature>
<feature type="domain" description="Peptidase S59" evidence="12">
    <location>
        <begin position="822"/>
        <end position="964"/>
    </location>
</feature>
<dbReference type="GO" id="GO:0044614">
    <property type="term" value="C:nuclear pore cytoplasmic filaments"/>
    <property type="evidence" value="ECO:0007669"/>
    <property type="project" value="TreeGrafter"/>
</dbReference>
<dbReference type="PROSITE" id="PS51434">
    <property type="entry name" value="NUP_C"/>
    <property type="match status" value="1"/>
</dbReference>
<feature type="compositionally biased region" description="Polar residues" evidence="11">
    <location>
        <begin position="440"/>
        <end position="456"/>
    </location>
</feature>
<dbReference type="InterPro" id="IPR007230">
    <property type="entry name" value="Nup98_auto-Pept-S59_dom"/>
</dbReference>
<feature type="region of interest" description="Disordered" evidence="11">
    <location>
        <begin position="970"/>
        <end position="1054"/>
    </location>
</feature>
<keyword evidence="9" id="KW-0906">Nuclear pore complex</keyword>
<proteinExistence type="inferred from homology"/>
<dbReference type="InterPro" id="IPR021967">
    <property type="entry name" value="Nup98_C"/>
</dbReference>
<dbReference type="Gene3D" id="3.30.1610.10">
    <property type="entry name" value="Peptidase S59, nucleoporin"/>
    <property type="match status" value="1"/>
</dbReference>
<feature type="compositionally biased region" description="Low complexity" evidence="11">
    <location>
        <begin position="521"/>
        <end position="540"/>
    </location>
</feature>
<sequence length="1842" mass="198897">MFGAAWGQNNQQQAQQNQAGNNTFGQTTGGFGQTTTTFGQPQTQQQNTGFGTTSNTFGGFGTNNAQQTTNAFGARPAFGATGTTFGATNNNNSTPFGATGTSSNTFGTSNNSSLFGKPATNTFGTGTTSNLFGAKPTTTFGATSTPSANQVYQYSAGPFPPPPATGTAQPQYHPTWHQDISSLGVKDSPPFLFHTITAMEPFKGASWEELRAVDYQQGRKDAGAQPPAAGFGTTTAGFGQPAASTSTFGQPAATTNTFGAPKPAFGATTNTGFGATTGGFGNNTTAPFGSTSTTQPTTFGQSTTTGTGFGQTQPQTTGGFGTSNLFGSTNTQHNQNPVFSGFGQAKPAFGATTTTFGAQPAATTTTTFGQPANTIQPFGTFGQTQQQQPPQTQPSLFGNTTGFGANNPSNTFGAQNTQQQTAQPATTAFGSTAAKPAGTFGNTTTPSFTNDSDFGTQQNQQQQPATTSLFGGLGQTNTGTTGFGQPQQQQQQAQPAQAGNAFGTSGSAFSFGAKPTTTLGSFASTQTAQQPAQTGTTPFGSSLAAPFGSNNTLGQQNQLGGAAKPTLQLFGSGSTFGQPTQQSQQQQSGGSLFSNLNQSQPASTGMLGSTFQQPAQQQPASLFGGMGQSTNLSQSQVLTASIDQNPYGRNDLFAYTGQKLEYGSQTKKPALPPLTASSFRLTPKKSQLRGFASPLTASALLRSSSPLNTLNSPARSSPSLPNRYAGLTEADITPNAFVPRPSIKKLTITPTPKNVADSEDKLESLLGKSMIKSTPLSNSTPARAPPASSPATTIPSPSTSRLTLEKREVPRQVSGSERPPSEGEYWCKPTLAKLKQMSQRDLSSILKFSAGRRGYGEVTFLEPVDLTGLPLDDFLGTVIKFRDMELAVYPDNYADKPPRGKGLNVPAQISLENCFPKDKATKQPIIDPEDPRHARFLKRVKNIPDTEFVSYTDDGVWSFRVEHFSRYGLLDDSDEDSDEAPTKPPPKLRIPEKQPLRVEDDDDFLPTTSLRYNNDEKAEHDSGIDEDDEEYDMSSEEGSDITSRSESNSADKTFREDMDYEDVKDEWGHPIKSQLGHEGMRKLREMQNSFFGGQEKKQFIAKRGSTIERNEKVAAERVKRILKESGFGDAEENQAVDKRAVKRTSFGEPQSPPRLRVPRKYARVPLEQCTVGGSEGIRADGGLALGRSFRCSWGPNGELVHLGKICSPRAQLSVDIPHWLPADSGSANSSSSTVIIEHPDLLAFPSEVEISKAIRLLSLHLERSSIHSEDDSEVPAITIHPDIRFRDFASLFDSSDSSHEATVFRLGVALFDEIDLLLPADSSSELAERILEIRRKLALSKWLESAVAPSVDTDLVSSTDTPGKIFTLLSGNQVARAVQTALDGKDMRLATLISQAGGDETFKEEILKQLEDWRKYKSTAFIGNGYRKLYALLGGITDVTHGHQDTSRGSDGAKDVLISQGLDWKRAFGIRLWFSSPCFDSISSVLSSYLDSFSRGYSPAKPLPMYMEKPDEEKRWNMPTEPSDILFGLIRLYSDQTLSLESVLRSRDASSSPVDVRLTWHLYMLLSQVLRKRDLEDREEGYSAKADGMTKGYAAQLEESGEWKWAAFVLLHLETIEGREAALRALLHRHPFATPSEIQHLTETLLIPVEWIHEASAASFASSDDAWGEYHALIKAGLLDRAQRILISKLAGEAVLRGDLQLLRRLCEPLEERQPSGWEFGGKLFIDYADIVEQVPKLLEEVLRHPHKTQERVRLSVLSQNVPRVIQLLPALFPDKEDTQQMAVISDMLSELHQIAGGLSMAGYMDRPAVSNVSLVDVDRLHLLQAKAYDVFEKSLNAVAAK</sequence>
<dbReference type="GO" id="GO:0006405">
    <property type="term" value="P:RNA export from nucleus"/>
    <property type="evidence" value="ECO:0007669"/>
    <property type="project" value="TreeGrafter"/>
</dbReference>
<reference evidence="13 14" key="1">
    <citation type="submission" date="2016-06" db="EMBL/GenBank/DDBJ databases">
        <title>Evolution of pathogenesis and genome organization in the Tremellales.</title>
        <authorList>
            <person name="Cuomo C."/>
            <person name="Litvintseva A."/>
            <person name="Heitman J."/>
            <person name="Chen Y."/>
            <person name="Sun S."/>
            <person name="Springer D."/>
            <person name="Dromer F."/>
            <person name="Young S."/>
            <person name="Zeng Q."/>
            <person name="Chapman S."/>
            <person name="Gujja S."/>
            <person name="Saif S."/>
            <person name="Birren B."/>
        </authorList>
    </citation>
    <scope>NUCLEOTIDE SEQUENCE [LARGE SCALE GENOMIC DNA]</scope>
    <source>
        <strain evidence="13 14">ATCC 28783</strain>
    </source>
</reference>
<dbReference type="GO" id="GO:0008139">
    <property type="term" value="F:nuclear localization sequence binding"/>
    <property type="evidence" value="ECO:0007669"/>
    <property type="project" value="TreeGrafter"/>
</dbReference>
<dbReference type="PANTHER" id="PTHR23198:SF6">
    <property type="entry name" value="NUCLEAR PORE COMPLEX PROTEIN NUP98-NUP96"/>
    <property type="match status" value="1"/>
</dbReference>
<dbReference type="EMBL" id="SDIL01000030">
    <property type="protein sequence ID" value="RXK39539.1"/>
    <property type="molecule type" value="Genomic_DNA"/>
</dbReference>
<comment type="caution">
    <text evidence="13">The sequence shown here is derived from an EMBL/GenBank/DDBJ whole genome shotgun (WGS) entry which is preliminary data.</text>
</comment>
<dbReference type="FunFam" id="3.30.1610.10:FF:000003">
    <property type="entry name" value="Nucleoporin SONB, putative"/>
    <property type="match status" value="1"/>
</dbReference>
<evidence type="ECO:0000313" key="14">
    <source>
        <dbReference type="Proteomes" id="UP000289152"/>
    </source>
</evidence>
<dbReference type="Gene3D" id="1.10.10.2360">
    <property type="match status" value="1"/>
</dbReference>
<feature type="compositionally biased region" description="Acidic residues" evidence="11">
    <location>
        <begin position="1024"/>
        <end position="1039"/>
    </location>
</feature>
<dbReference type="Gene3D" id="1.25.40.690">
    <property type="match status" value="1"/>
</dbReference>
<protein>
    <recommendedName>
        <fullName evidence="12">Peptidase S59 domain-containing protein</fullName>
    </recommendedName>
</protein>
<dbReference type="GO" id="GO:0003723">
    <property type="term" value="F:RNA binding"/>
    <property type="evidence" value="ECO:0007669"/>
    <property type="project" value="TreeGrafter"/>
</dbReference>
<feature type="compositionally biased region" description="Low complexity" evidence="11">
    <location>
        <begin position="1"/>
        <end position="26"/>
    </location>
</feature>
<evidence type="ECO:0000256" key="9">
    <source>
        <dbReference type="ARBA" id="ARBA00023132"/>
    </source>
</evidence>
<dbReference type="OrthoDB" id="3797628at2759"/>
<dbReference type="STRING" id="5217.A0A4Q1BNV5"/>
<dbReference type="GO" id="GO:0006606">
    <property type="term" value="P:protein import into nucleus"/>
    <property type="evidence" value="ECO:0007669"/>
    <property type="project" value="TreeGrafter"/>
</dbReference>
<dbReference type="Proteomes" id="UP000289152">
    <property type="component" value="Unassembled WGS sequence"/>
</dbReference>
<dbReference type="GO" id="GO:0034398">
    <property type="term" value="P:telomere tethering at nuclear periphery"/>
    <property type="evidence" value="ECO:0007669"/>
    <property type="project" value="TreeGrafter"/>
</dbReference>
<feature type="region of interest" description="Disordered" evidence="11">
    <location>
        <begin position="400"/>
        <end position="628"/>
    </location>
</feature>
<dbReference type="InParanoid" id="A0A4Q1BNV5"/>
<evidence type="ECO:0000256" key="2">
    <source>
        <dbReference type="ARBA" id="ARBA00008926"/>
    </source>
</evidence>
<dbReference type="Pfam" id="PF04096">
    <property type="entry name" value="Nucleoporin2"/>
    <property type="match status" value="1"/>
</dbReference>
<keyword evidence="8" id="KW-0811">Translocation</keyword>
<feature type="compositionally biased region" description="Low complexity" evidence="11">
    <location>
        <begin position="789"/>
        <end position="800"/>
    </location>
</feature>
<dbReference type="PANTHER" id="PTHR23198">
    <property type="entry name" value="NUCLEOPORIN"/>
    <property type="match status" value="1"/>
</dbReference>
<keyword evidence="4" id="KW-0677">Repeat</keyword>
<feature type="compositionally biased region" description="Low complexity" evidence="11">
    <location>
        <begin position="571"/>
        <end position="591"/>
    </location>
</feature>
<dbReference type="Pfam" id="PF12110">
    <property type="entry name" value="Nup96"/>
    <property type="match status" value="1"/>
</dbReference>
<feature type="compositionally biased region" description="Polar residues" evidence="11">
    <location>
        <begin position="548"/>
        <end position="559"/>
    </location>
</feature>
<keyword evidence="14" id="KW-1185">Reference proteome</keyword>
<name>A0A4Q1BNV5_TREME</name>
<evidence type="ECO:0000256" key="10">
    <source>
        <dbReference type="ARBA" id="ARBA00023242"/>
    </source>
</evidence>
<evidence type="ECO:0000256" key="8">
    <source>
        <dbReference type="ARBA" id="ARBA00023010"/>
    </source>
</evidence>
<feature type="region of interest" description="Disordered" evidence="11">
    <location>
        <begin position="83"/>
        <end position="104"/>
    </location>
</feature>
<keyword evidence="5" id="KW-0068">Autocatalytic cleavage</keyword>
<evidence type="ECO:0000313" key="13">
    <source>
        <dbReference type="EMBL" id="RXK39539.1"/>
    </source>
</evidence>
<evidence type="ECO:0000256" key="4">
    <source>
        <dbReference type="ARBA" id="ARBA00022737"/>
    </source>
</evidence>
<accession>A0A4Q1BNV5</accession>
<gene>
    <name evidence="13" type="ORF">M231_03208</name>
</gene>
<dbReference type="GO" id="GO:0017056">
    <property type="term" value="F:structural constituent of nuclear pore"/>
    <property type="evidence" value="ECO:0007669"/>
    <property type="project" value="InterPro"/>
</dbReference>
<feature type="compositionally biased region" description="Low complexity" evidence="11">
    <location>
        <begin position="414"/>
        <end position="428"/>
    </location>
</feature>
<feature type="region of interest" description="Disordered" evidence="11">
    <location>
        <begin position="771"/>
        <end position="825"/>
    </location>
</feature>
<comment type="similarity">
    <text evidence="2">Belongs to the nucleoporin GLFG family.</text>
</comment>
<feature type="compositionally biased region" description="Polar residues" evidence="11">
    <location>
        <begin position="1041"/>
        <end position="1051"/>
    </location>
</feature>
<feature type="compositionally biased region" description="Low complexity" evidence="11">
    <location>
        <begin position="475"/>
        <end position="503"/>
    </location>
</feature>
<comment type="subcellular location">
    <subcellularLocation>
        <location evidence="1">Nucleus</location>
        <location evidence="1">Nuclear pore complex</location>
    </subcellularLocation>
</comment>
<dbReference type="InterPro" id="IPR036903">
    <property type="entry name" value="Nup98_auto-Pept-S59_dom_sf"/>
</dbReference>
<keyword evidence="6" id="KW-0509">mRNA transport</keyword>
<organism evidence="13 14">
    <name type="scientific">Tremella mesenterica</name>
    <name type="common">Jelly fungus</name>
    <dbReference type="NCBI Taxonomy" id="5217"/>
    <lineage>
        <taxon>Eukaryota</taxon>
        <taxon>Fungi</taxon>
        <taxon>Dikarya</taxon>
        <taxon>Basidiomycota</taxon>
        <taxon>Agaricomycotina</taxon>
        <taxon>Tremellomycetes</taxon>
        <taxon>Tremellales</taxon>
        <taxon>Tremellaceae</taxon>
        <taxon>Tremella</taxon>
    </lineage>
</organism>
<keyword evidence="10" id="KW-0539">Nucleus</keyword>
<dbReference type="InterPro" id="IPR037665">
    <property type="entry name" value="Nucleoporin_S59-like"/>
</dbReference>
<evidence type="ECO:0000256" key="5">
    <source>
        <dbReference type="ARBA" id="ARBA00022813"/>
    </source>
</evidence>
<dbReference type="SUPFAM" id="SSF82215">
    <property type="entry name" value="C-terminal autoproteolytic domain of nucleoporin nup98"/>
    <property type="match status" value="1"/>
</dbReference>
<evidence type="ECO:0000256" key="1">
    <source>
        <dbReference type="ARBA" id="ARBA00004567"/>
    </source>
</evidence>
<feature type="compositionally biased region" description="Low complexity" evidence="11">
    <location>
        <begin position="33"/>
        <end position="67"/>
    </location>
</feature>
<keyword evidence="3" id="KW-0813">Transport</keyword>
<feature type="compositionally biased region" description="Basic and acidic residues" evidence="11">
    <location>
        <begin position="1013"/>
        <end position="1023"/>
    </location>
</feature>
<dbReference type="FunCoup" id="A0A4Q1BNV5">
    <property type="interactions" value="642"/>
</dbReference>
<feature type="compositionally biased region" description="Polar residues" evidence="11">
    <location>
        <begin position="592"/>
        <end position="620"/>
    </location>
</feature>
<dbReference type="GO" id="GO:0051028">
    <property type="term" value="P:mRNA transport"/>
    <property type="evidence" value="ECO:0007669"/>
    <property type="project" value="UniProtKB-KW"/>
</dbReference>
<evidence type="ECO:0000259" key="12">
    <source>
        <dbReference type="PROSITE" id="PS51434"/>
    </source>
</evidence>
<dbReference type="GO" id="GO:0000973">
    <property type="term" value="P:post-transcriptional tethering of RNA polymerase II gene DNA at nuclear periphery"/>
    <property type="evidence" value="ECO:0007669"/>
    <property type="project" value="TreeGrafter"/>
</dbReference>
<keyword evidence="7" id="KW-0653">Protein transport</keyword>
<evidence type="ECO:0000256" key="7">
    <source>
        <dbReference type="ARBA" id="ARBA00022927"/>
    </source>
</evidence>
<evidence type="ECO:0000256" key="6">
    <source>
        <dbReference type="ARBA" id="ARBA00022816"/>
    </source>
</evidence>
<feature type="region of interest" description="Disordered" evidence="11">
    <location>
        <begin position="1"/>
        <end position="67"/>
    </location>
</feature>
<evidence type="ECO:0000256" key="3">
    <source>
        <dbReference type="ARBA" id="ARBA00022448"/>
    </source>
</evidence>
<evidence type="ECO:0000256" key="11">
    <source>
        <dbReference type="SAM" id="MobiDB-lite"/>
    </source>
</evidence>
<dbReference type="VEuPathDB" id="FungiDB:TREMEDRAFT_62352"/>